<name>A0A5N5QPB3_9AGAM</name>
<feature type="compositionally biased region" description="Basic and acidic residues" evidence="1">
    <location>
        <begin position="355"/>
        <end position="371"/>
    </location>
</feature>
<dbReference type="Proteomes" id="UP000383932">
    <property type="component" value="Unassembled WGS sequence"/>
</dbReference>
<feature type="compositionally biased region" description="Basic residues" evidence="1">
    <location>
        <begin position="383"/>
        <end position="398"/>
    </location>
</feature>
<feature type="compositionally biased region" description="Basic and acidic residues" evidence="1">
    <location>
        <begin position="154"/>
        <end position="169"/>
    </location>
</feature>
<sequence>MRGPLTTQGFRHVIRSCFDPTSMQSTQYFYQIAGYKGHLKSQYWITKVNWPHEYAQEEPAKEAIAGVDSPLWVKKDAEGNPITPFIELVMGVRSWGAISLLTIQDDFVHYVMPRLGFSGPTRGCPLPYPSTAYESLSPIRFEKADELKEMLERLRPVKPSKKGDDDSKLNKGFPQKFPKPGRPQLLWHILQGGRTELPAMYGLVSPPLNLRLAYFSHTLWIDPSTFSIINSEDDECLDFGWFEPGSGNTRHFIIEELSSMTKGSLDKSVFLHGESQTVSESVLPSTLTSLFTGSDPHAPLVLITHDWERTNRFLSAHKIDTSTWRQGVGEILGFGRPVNGGTTPLAMNNNWRATPEFETKFKPEVKEEKPKPYAGRYDPSPSNRRRSLSPRSRTRPLAKVKDEPRVPIFRPDEDEGEEGEIPETDNATCDVTGASTLPKVHVVDLRELFITLIGIDRPFILYPPMAHRLGIKVDGWCAGNQARQMHDVLGLLVGGKPVFQRQDELKATPGLPPPSRAPASGPLGNVPVVLEGIAGAKKAAAAAVEPAIWDDDDDDDGW</sequence>
<dbReference type="OrthoDB" id="3235609at2759"/>
<feature type="region of interest" description="Disordered" evidence="1">
    <location>
        <begin position="154"/>
        <end position="176"/>
    </location>
</feature>
<evidence type="ECO:0000313" key="3">
    <source>
        <dbReference type="Proteomes" id="UP000383932"/>
    </source>
</evidence>
<feature type="region of interest" description="Disordered" evidence="1">
    <location>
        <begin position="354"/>
        <end position="430"/>
    </location>
</feature>
<accession>A0A5N5QPB3</accession>
<dbReference type="EMBL" id="SSOP01000034">
    <property type="protein sequence ID" value="KAB5593600.1"/>
    <property type="molecule type" value="Genomic_DNA"/>
</dbReference>
<organism evidence="2 3">
    <name type="scientific">Ceratobasidium theobromae</name>
    <dbReference type="NCBI Taxonomy" id="1582974"/>
    <lineage>
        <taxon>Eukaryota</taxon>
        <taxon>Fungi</taxon>
        <taxon>Dikarya</taxon>
        <taxon>Basidiomycota</taxon>
        <taxon>Agaricomycotina</taxon>
        <taxon>Agaricomycetes</taxon>
        <taxon>Cantharellales</taxon>
        <taxon>Ceratobasidiaceae</taxon>
        <taxon>Ceratobasidium</taxon>
    </lineage>
</organism>
<comment type="caution">
    <text evidence="2">The sequence shown here is derived from an EMBL/GenBank/DDBJ whole genome shotgun (WGS) entry which is preliminary data.</text>
</comment>
<keyword evidence="3" id="KW-1185">Reference proteome</keyword>
<evidence type="ECO:0000256" key="1">
    <source>
        <dbReference type="SAM" id="MobiDB-lite"/>
    </source>
</evidence>
<protein>
    <submittedName>
        <fullName evidence="2">Uncharacterized protein</fullName>
    </submittedName>
</protein>
<feature type="compositionally biased region" description="Acidic residues" evidence="1">
    <location>
        <begin position="412"/>
        <end position="423"/>
    </location>
</feature>
<proteinExistence type="predicted"/>
<dbReference type="AlphaFoldDB" id="A0A5N5QPB3"/>
<evidence type="ECO:0000313" key="2">
    <source>
        <dbReference type="EMBL" id="KAB5593600.1"/>
    </source>
</evidence>
<reference evidence="2 3" key="1">
    <citation type="journal article" date="2019" name="Fungal Biol. Biotechnol.">
        <title>Draft genome sequence of fastidious pathogen Ceratobasidium theobromae, which causes vascular-streak dieback in Theobroma cacao.</title>
        <authorList>
            <person name="Ali S.S."/>
            <person name="Asman A."/>
            <person name="Shao J."/>
            <person name="Firmansyah A.P."/>
            <person name="Susilo A.W."/>
            <person name="Rosmana A."/>
            <person name="McMahon P."/>
            <person name="Junaid M."/>
            <person name="Guest D."/>
            <person name="Kheng T.Y."/>
            <person name="Meinhardt L.W."/>
            <person name="Bailey B.A."/>
        </authorList>
    </citation>
    <scope>NUCLEOTIDE SEQUENCE [LARGE SCALE GENOMIC DNA]</scope>
    <source>
        <strain evidence="2 3">CT2</strain>
    </source>
</reference>
<gene>
    <name evidence="2" type="ORF">CTheo_2989</name>
</gene>